<evidence type="ECO:0000256" key="2">
    <source>
        <dbReference type="ARBA" id="ARBA00004123"/>
    </source>
</evidence>
<protein>
    <recommendedName>
        <fullName evidence="9">DDE Tnp4 domain-containing protein</fullName>
    </recommendedName>
</protein>
<keyword evidence="5" id="KW-0479">Metal-binding</keyword>
<dbReference type="PANTHER" id="PTHR22930">
    <property type="match status" value="1"/>
</dbReference>
<organism evidence="10 11">
    <name type="scientific">Chara braunii</name>
    <name type="common">Braun's stonewort</name>
    <dbReference type="NCBI Taxonomy" id="69332"/>
    <lineage>
        <taxon>Eukaryota</taxon>
        <taxon>Viridiplantae</taxon>
        <taxon>Streptophyta</taxon>
        <taxon>Charophyceae</taxon>
        <taxon>Charales</taxon>
        <taxon>Characeae</taxon>
        <taxon>Chara</taxon>
    </lineage>
</organism>
<feature type="domain" description="DDE Tnp4" evidence="9">
    <location>
        <begin position="227"/>
        <end position="399"/>
    </location>
</feature>
<comment type="cofactor">
    <cofactor evidence="1">
        <name>a divalent metal cation</name>
        <dbReference type="ChEBI" id="CHEBI:60240"/>
    </cofactor>
</comment>
<sequence>MPALRRRDWEHLAVAVMAVAGRMAEDAFDLVDSICDKSTLCLQALLKSGNDGLLLGDDDADDSSRGGRSLLWLWPTIVDLCKLLPRASPRWWVMRRTGGLWKDLLPCDDAEDDHYLGLLRMRRSSFDRILRKVGPLLEREVTKFRVPLDPAKKLAYALHRWAHGESHWHTCSGYGMGKTSGLRAIREVAEAIIACYRNKVGFGGFAERHRRMQLFDALGFLNCWGCIDCTHVYMDKPRTRDGDDYCSGRFNRFSIVTQLVVDSELKILDFCYGFPGTVGDGRALKSTSLYKRGLQGSLFLDDPADPFAPDRPAIAGVPGGYLLAYCGYPSLPWIVTPYGQAPNVTMAMQQFDALHKIVRSCVERFFGVFKMRFQFFYCPHVTDITREGLEFEACCILHNLFQEWGDMPQEDLELSNASSPDTPPPRGGQGSVGLPLEFMFGRERGQAMRDALCAEVVRLYEIRREQ</sequence>
<evidence type="ECO:0000256" key="4">
    <source>
        <dbReference type="ARBA" id="ARBA00022722"/>
    </source>
</evidence>
<evidence type="ECO:0000256" key="6">
    <source>
        <dbReference type="ARBA" id="ARBA00022801"/>
    </source>
</evidence>
<dbReference type="GO" id="GO:0004518">
    <property type="term" value="F:nuclease activity"/>
    <property type="evidence" value="ECO:0007669"/>
    <property type="project" value="UniProtKB-KW"/>
</dbReference>
<accession>A0A388LCW2</accession>
<dbReference type="GO" id="GO:0005634">
    <property type="term" value="C:nucleus"/>
    <property type="evidence" value="ECO:0007669"/>
    <property type="project" value="UniProtKB-SubCell"/>
</dbReference>
<dbReference type="Proteomes" id="UP000265515">
    <property type="component" value="Unassembled WGS sequence"/>
</dbReference>
<dbReference type="Gramene" id="GBG80140">
    <property type="protein sequence ID" value="GBG80140"/>
    <property type="gene ID" value="CBR_g30508"/>
</dbReference>
<evidence type="ECO:0000256" key="8">
    <source>
        <dbReference type="SAM" id="MobiDB-lite"/>
    </source>
</evidence>
<evidence type="ECO:0000256" key="5">
    <source>
        <dbReference type="ARBA" id="ARBA00022723"/>
    </source>
</evidence>
<evidence type="ECO:0000313" key="10">
    <source>
        <dbReference type="EMBL" id="GBG80140.1"/>
    </source>
</evidence>
<dbReference type="InterPro" id="IPR045249">
    <property type="entry name" value="HARBI1-like"/>
</dbReference>
<keyword evidence="6" id="KW-0378">Hydrolase</keyword>
<dbReference type="OrthoDB" id="2668416at2759"/>
<feature type="region of interest" description="Disordered" evidence="8">
    <location>
        <begin position="412"/>
        <end position="431"/>
    </location>
</feature>
<name>A0A388LCW2_CHABU</name>
<evidence type="ECO:0000256" key="3">
    <source>
        <dbReference type="ARBA" id="ARBA00006958"/>
    </source>
</evidence>
<comment type="subcellular location">
    <subcellularLocation>
        <location evidence="2">Nucleus</location>
    </subcellularLocation>
</comment>
<dbReference type="GO" id="GO:0016787">
    <property type="term" value="F:hydrolase activity"/>
    <property type="evidence" value="ECO:0007669"/>
    <property type="project" value="UniProtKB-KW"/>
</dbReference>
<keyword evidence="4" id="KW-0540">Nuclease</keyword>
<dbReference type="EMBL" id="BFEA01000338">
    <property type="protein sequence ID" value="GBG80140.1"/>
    <property type="molecule type" value="Genomic_DNA"/>
</dbReference>
<comment type="similarity">
    <text evidence="3">Belongs to the HARBI1 family.</text>
</comment>
<dbReference type="GO" id="GO:0046872">
    <property type="term" value="F:metal ion binding"/>
    <property type="evidence" value="ECO:0007669"/>
    <property type="project" value="UniProtKB-KW"/>
</dbReference>
<evidence type="ECO:0000256" key="1">
    <source>
        <dbReference type="ARBA" id="ARBA00001968"/>
    </source>
</evidence>
<comment type="caution">
    <text evidence="10">The sequence shown here is derived from an EMBL/GenBank/DDBJ whole genome shotgun (WGS) entry which is preliminary data.</text>
</comment>
<keyword evidence="11" id="KW-1185">Reference proteome</keyword>
<dbReference type="InterPro" id="IPR027806">
    <property type="entry name" value="HARBI1_dom"/>
</dbReference>
<evidence type="ECO:0000313" key="11">
    <source>
        <dbReference type="Proteomes" id="UP000265515"/>
    </source>
</evidence>
<dbReference type="Pfam" id="PF13359">
    <property type="entry name" value="DDE_Tnp_4"/>
    <property type="match status" value="1"/>
</dbReference>
<keyword evidence="7" id="KW-0539">Nucleus</keyword>
<reference evidence="10 11" key="1">
    <citation type="journal article" date="2018" name="Cell">
        <title>The Chara Genome: Secondary Complexity and Implications for Plant Terrestrialization.</title>
        <authorList>
            <person name="Nishiyama T."/>
            <person name="Sakayama H."/>
            <person name="Vries J.D."/>
            <person name="Buschmann H."/>
            <person name="Saint-Marcoux D."/>
            <person name="Ullrich K.K."/>
            <person name="Haas F.B."/>
            <person name="Vanderstraeten L."/>
            <person name="Becker D."/>
            <person name="Lang D."/>
            <person name="Vosolsobe S."/>
            <person name="Rombauts S."/>
            <person name="Wilhelmsson P.K.I."/>
            <person name="Janitza P."/>
            <person name="Kern R."/>
            <person name="Heyl A."/>
            <person name="Rumpler F."/>
            <person name="Villalobos L.I.A.C."/>
            <person name="Clay J.M."/>
            <person name="Skokan R."/>
            <person name="Toyoda A."/>
            <person name="Suzuki Y."/>
            <person name="Kagoshima H."/>
            <person name="Schijlen E."/>
            <person name="Tajeshwar N."/>
            <person name="Catarino B."/>
            <person name="Hetherington A.J."/>
            <person name="Saltykova A."/>
            <person name="Bonnot C."/>
            <person name="Breuninger H."/>
            <person name="Symeonidi A."/>
            <person name="Radhakrishnan G.V."/>
            <person name="Van Nieuwerburgh F."/>
            <person name="Deforce D."/>
            <person name="Chang C."/>
            <person name="Karol K.G."/>
            <person name="Hedrich R."/>
            <person name="Ulvskov P."/>
            <person name="Glockner G."/>
            <person name="Delwiche C.F."/>
            <person name="Petrasek J."/>
            <person name="Van de Peer Y."/>
            <person name="Friml J."/>
            <person name="Beilby M."/>
            <person name="Dolan L."/>
            <person name="Kohara Y."/>
            <person name="Sugano S."/>
            <person name="Fujiyama A."/>
            <person name="Delaux P.-M."/>
            <person name="Quint M."/>
            <person name="TheiBen G."/>
            <person name="Hagemann M."/>
            <person name="Harholt J."/>
            <person name="Dunand C."/>
            <person name="Zachgo S."/>
            <person name="Langdale J."/>
            <person name="Maumus F."/>
            <person name="Straeten D.V.D."/>
            <person name="Gould S.B."/>
            <person name="Rensing S.A."/>
        </authorList>
    </citation>
    <scope>NUCLEOTIDE SEQUENCE [LARGE SCALE GENOMIC DNA]</scope>
    <source>
        <strain evidence="10 11">S276</strain>
    </source>
</reference>
<dbReference type="AlphaFoldDB" id="A0A388LCW2"/>
<evidence type="ECO:0000256" key="7">
    <source>
        <dbReference type="ARBA" id="ARBA00023242"/>
    </source>
</evidence>
<gene>
    <name evidence="10" type="ORF">CBR_g30508</name>
</gene>
<evidence type="ECO:0000259" key="9">
    <source>
        <dbReference type="Pfam" id="PF13359"/>
    </source>
</evidence>
<proteinExistence type="inferred from homology"/>